<evidence type="ECO:0000313" key="2">
    <source>
        <dbReference type="Proteomes" id="UP000799754"/>
    </source>
</evidence>
<name>A0ACB6RRE7_9PLEO</name>
<dbReference type="Proteomes" id="UP000799754">
    <property type="component" value="Unassembled WGS sequence"/>
</dbReference>
<accession>A0ACB6RRE7</accession>
<gene>
    <name evidence="1" type="ORF">BU25DRAFT_461444</name>
</gene>
<organism evidence="1 2">
    <name type="scientific">Macroventuria anomochaeta</name>
    <dbReference type="NCBI Taxonomy" id="301207"/>
    <lineage>
        <taxon>Eukaryota</taxon>
        <taxon>Fungi</taxon>
        <taxon>Dikarya</taxon>
        <taxon>Ascomycota</taxon>
        <taxon>Pezizomycotina</taxon>
        <taxon>Dothideomycetes</taxon>
        <taxon>Pleosporomycetidae</taxon>
        <taxon>Pleosporales</taxon>
        <taxon>Pleosporineae</taxon>
        <taxon>Didymellaceae</taxon>
        <taxon>Macroventuria</taxon>
    </lineage>
</organism>
<reference evidence="1" key="1">
    <citation type="journal article" date="2020" name="Stud. Mycol.">
        <title>101 Dothideomycetes genomes: a test case for predicting lifestyles and emergence of pathogens.</title>
        <authorList>
            <person name="Haridas S."/>
            <person name="Albert R."/>
            <person name="Binder M."/>
            <person name="Bloem J."/>
            <person name="Labutti K."/>
            <person name="Salamov A."/>
            <person name="Andreopoulos B."/>
            <person name="Baker S."/>
            <person name="Barry K."/>
            <person name="Bills G."/>
            <person name="Bluhm B."/>
            <person name="Cannon C."/>
            <person name="Castanera R."/>
            <person name="Culley D."/>
            <person name="Daum C."/>
            <person name="Ezra D."/>
            <person name="Gonzalez J."/>
            <person name="Henrissat B."/>
            <person name="Kuo A."/>
            <person name="Liang C."/>
            <person name="Lipzen A."/>
            <person name="Lutzoni F."/>
            <person name="Magnuson J."/>
            <person name="Mondo S."/>
            <person name="Nolan M."/>
            <person name="Ohm R."/>
            <person name="Pangilinan J."/>
            <person name="Park H.-J."/>
            <person name="Ramirez L."/>
            <person name="Alfaro M."/>
            <person name="Sun H."/>
            <person name="Tritt A."/>
            <person name="Yoshinaga Y."/>
            <person name="Zwiers L.-H."/>
            <person name="Turgeon B."/>
            <person name="Goodwin S."/>
            <person name="Spatafora J."/>
            <person name="Crous P."/>
            <person name="Grigoriev I."/>
        </authorList>
    </citation>
    <scope>NUCLEOTIDE SEQUENCE</scope>
    <source>
        <strain evidence="1">CBS 525.71</strain>
    </source>
</reference>
<protein>
    <submittedName>
        <fullName evidence="1">Uncharacterized protein</fullName>
    </submittedName>
</protein>
<proteinExistence type="predicted"/>
<dbReference type="EMBL" id="MU006732">
    <property type="protein sequence ID" value="KAF2624272.1"/>
    <property type="molecule type" value="Genomic_DNA"/>
</dbReference>
<comment type="caution">
    <text evidence="1">The sequence shown here is derived from an EMBL/GenBank/DDBJ whole genome shotgun (WGS) entry which is preliminary data.</text>
</comment>
<sequence length="225" mass="25874">MSFQKRLKDAQVKTGSVPSWHDIHNLALSHSTWQWRWYLTSWEAKLAHLISKAHVSRVEGRTKLEQMPVLTIEYSDFQDVQVIHDRINAAKYILSSNTRICEKVKRELLETPEIDLFVEELRLQSNRVDNLLERTKSGSTLMQDIISFRGLDSLRTSSENSNEMARLADIDSKNMVKLTKKSQKDASTLKKVTWLTSIYLPASFVSHGLPDSEFKEKPSLIAICI</sequence>
<evidence type="ECO:0000313" key="1">
    <source>
        <dbReference type="EMBL" id="KAF2624272.1"/>
    </source>
</evidence>
<keyword evidence="2" id="KW-1185">Reference proteome</keyword>